<keyword evidence="1" id="KW-0732">Signal</keyword>
<evidence type="ECO:0000313" key="3">
    <source>
        <dbReference type="Proteomes" id="UP000237883"/>
    </source>
</evidence>
<keyword evidence="3" id="KW-1185">Reference proteome</keyword>
<dbReference type="KEGG" id="mdv:C5Q96_06835"/>
<feature type="chain" id="PRO_5039104853" description="DUF5640 domain-containing protein" evidence="1">
    <location>
        <begin position="20"/>
        <end position="139"/>
    </location>
</feature>
<reference evidence="3" key="1">
    <citation type="submission" date="2018-02" db="EMBL/GenBank/DDBJ databases">
        <authorList>
            <person name="Holder M.E."/>
            <person name="Ajami N.J."/>
            <person name="Petrosino J.F."/>
        </authorList>
    </citation>
    <scope>NUCLEOTIDE SEQUENCE [LARGE SCALE GENOMIC DNA]</scope>
    <source>
        <strain evidence="3">CCUG 47132</strain>
    </source>
</reference>
<dbReference type="EMBL" id="CP027228">
    <property type="protein sequence ID" value="AVM48577.1"/>
    <property type="molecule type" value="Genomic_DNA"/>
</dbReference>
<evidence type="ECO:0000256" key="1">
    <source>
        <dbReference type="SAM" id="SignalP"/>
    </source>
</evidence>
<dbReference type="GeneID" id="78391977"/>
<sequence length="139" mass="16005">MKKLITLLVMLTVVFGMTACNSKQKASKPKKPYNLTGEWKQVNGDEDGWQQATVTDDTIEIYWMSDDTKALYWSGTYEKPTKYTKVYKWTSTANKEKHESALMASQDDTKEFSYDGKYITYKASALGVEKKMKLEKVKK</sequence>
<feature type="signal peptide" evidence="1">
    <location>
        <begin position="1"/>
        <end position="19"/>
    </location>
</feature>
<dbReference type="Proteomes" id="UP000237883">
    <property type="component" value="Chromosome"/>
</dbReference>
<dbReference type="PROSITE" id="PS51257">
    <property type="entry name" value="PROKAR_LIPOPROTEIN"/>
    <property type="match status" value="1"/>
</dbReference>
<gene>
    <name evidence="2" type="ORF">C5Q96_06835</name>
</gene>
<dbReference type="OrthoDB" id="3174999at2"/>
<evidence type="ECO:0000313" key="2">
    <source>
        <dbReference type="EMBL" id="AVM48577.1"/>
    </source>
</evidence>
<organism evidence="2 3">
    <name type="scientific">Mogibacterium diversum</name>
    <dbReference type="NCBI Taxonomy" id="114527"/>
    <lineage>
        <taxon>Bacteria</taxon>
        <taxon>Bacillati</taxon>
        <taxon>Bacillota</taxon>
        <taxon>Clostridia</taxon>
        <taxon>Peptostreptococcales</taxon>
        <taxon>Anaerovoracaceae</taxon>
        <taxon>Mogibacterium</taxon>
    </lineage>
</organism>
<dbReference type="AlphaFoldDB" id="A0A2S0L5L7"/>
<protein>
    <recommendedName>
        <fullName evidence="4">DUF5640 domain-containing protein</fullName>
    </recommendedName>
</protein>
<proteinExistence type="predicted"/>
<evidence type="ECO:0008006" key="4">
    <source>
        <dbReference type="Google" id="ProtNLM"/>
    </source>
</evidence>
<name>A0A2S0L5L7_9FIRM</name>
<accession>A0A2S0L5L7</accession>
<dbReference type="RefSeq" id="WP_106057632.1">
    <property type="nucleotide sequence ID" value="NZ_CP027228.1"/>
</dbReference>